<feature type="transmembrane region" description="Helical" evidence="1">
    <location>
        <begin position="233"/>
        <end position="256"/>
    </location>
</feature>
<dbReference type="InterPro" id="IPR056704">
    <property type="entry name" value="DUF7802"/>
</dbReference>
<evidence type="ECO:0000313" key="3">
    <source>
        <dbReference type="EMBL" id="BCJ41224.1"/>
    </source>
</evidence>
<evidence type="ECO:0000256" key="1">
    <source>
        <dbReference type="SAM" id="Phobius"/>
    </source>
</evidence>
<dbReference type="Proteomes" id="UP000676967">
    <property type="component" value="Chromosome"/>
</dbReference>
<dbReference type="RefSeq" id="WP_189332407.1">
    <property type="nucleotide sequence ID" value="NZ_AP023356.1"/>
</dbReference>
<feature type="transmembrane region" description="Helical" evidence="1">
    <location>
        <begin position="329"/>
        <end position="348"/>
    </location>
</feature>
<feature type="transmembrane region" description="Helical" evidence="1">
    <location>
        <begin position="187"/>
        <end position="212"/>
    </location>
</feature>
<dbReference type="EMBL" id="AP023356">
    <property type="protein sequence ID" value="BCJ41224.1"/>
    <property type="molecule type" value="Genomic_DNA"/>
</dbReference>
<accession>A0ABN6C9G7</accession>
<keyword evidence="1" id="KW-0472">Membrane</keyword>
<feature type="domain" description="DUF7802" evidence="2">
    <location>
        <begin position="113"/>
        <end position="286"/>
    </location>
</feature>
<dbReference type="Pfam" id="PF25085">
    <property type="entry name" value="DUF7802"/>
    <property type="match status" value="1"/>
</dbReference>
<protein>
    <recommendedName>
        <fullName evidence="2">DUF7802 domain-containing protein</fullName>
    </recommendedName>
</protein>
<feature type="transmembrane region" description="Helical" evidence="1">
    <location>
        <begin position="41"/>
        <end position="63"/>
    </location>
</feature>
<keyword evidence="1" id="KW-1133">Transmembrane helix</keyword>
<dbReference type="PANTHER" id="PTHR35982:SF1">
    <property type="entry name" value="SPIROCYCLASE, AVEC FAMILY"/>
    <property type="match status" value="1"/>
</dbReference>
<feature type="transmembrane region" description="Helical" evidence="1">
    <location>
        <begin position="70"/>
        <end position="91"/>
    </location>
</feature>
<reference evidence="3 4" key="1">
    <citation type="submission" date="2020-08" db="EMBL/GenBank/DDBJ databases">
        <title>Whole genome shotgun sequence of Actinoplanes ianthinogenes NBRC 13996.</title>
        <authorList>
            <person name="Komaki H."/>
            <person name="Tamura T."/>
        </authorList>
    </citation>
    <scope>NUCLEOTIDE SEQUENCE [LARGE SCALE GENOMIC DNA]</scope>
    <source>
        <strain evidence="3 4">NBRC 13996</strain>
    </source>
</reference>
<dbReference type="PANTHER" id="PTHR35982">
    <property type="entry name" value="AGAP005361-PA"/>
    <property type="match status" value="1"/>
</dbReference>
<proteinExistence type="predicted"/>
<feature type="transmembrane region" description="Helical" evidence="1">
    <location>
        <begin position="119"/>
        <end position="138"/>
    </location>
</feature>
<feature type="transmembrane region" description="Helical" evidence="1">
    <location>
        <begin position="150"/>
        <end position="167"/>
    </location>
</feature>
<feature type="transmembrane region" description="Helical" evidence="1">
    <location>
        <begin position="302"/>
        <end position="323"/>
    </location>
</feature>
<keyword evidence="4" id="KW-1185">Reference proteome</keyword>
<gene>
    <name evidence="3" type="ORF">Aiant_18810</name>
</gene>
<name>A0ABN6C9G7_9ACTN</name>
<feature type="transmembrane region" description="Helical" evidence="1">
    <location>
        <begin position="262"/>
        <end position="281"/>
    </location>
</feature>
<keyword evidence="1" id="KW-0812">Transmembrane</keyword>
<evidence type="ECO:0000259" key="2">
    <source>
        <dbReference type="Pfam" id="PF25085"/>
    </source>
</evidence>
<organism evidence="3 4">
    <name type="scientific">Actinoplanes ianthinogenes</name>
    <dbReference type="NCBI Taxonomy" id="122358"/>
    <lineage>
        <taxon>Bacteria</taxon>
        <taxon>Bacillati</taxon>
        <taxon>Actinomycetota</taxon>
        <taxon>Actinomycetes</taxon>
        <taxon>Micromonosporales</taxon>
        <taxon>Micromonosporaceae</taxon>
        <taxon>Actinoplanes</taxon>
    </lineage>
</organism>
<evidence type="ECO:0000313" key="4">
    <source>
        <dbReference type="Proteomes" id="UP000676967"/>
    </source>
</evidence>
<sequence length="362" mass="38489">MTVVCTPGYAEVARTLGAIDCAHAPAVVSVRPPTALADGTMLVVEALMIIGAIAAVVHAVLWWRRRGDPTNLGLCCATVVYLLILEPPLYFPDRFGLQDRVGLIFVHNLFSVQLLGDRLPLYIVAVYPALTYPAYVLVQRTGLLDRHSPVAGAACVAVVFQCFYEVFDQIGPQLRWWAWNPQAPSNSPALAAVPLSSVTIFAAAAPFGMVLLTRLLLARRAARGPIPPLSMALRVVAVGALTPLAMVAFSIPYFLLTGRPDPVRALSLWAVLAALVIAAAVTVRRDRGHPAPREAGGFLDRYAIVAGATFLLVFAGLWAVAPARTASGSFPYALSCALTAAVILVLAARRQALTPSAAGRPR</sequence>